<dbReference type="Pfam" id="PF04290">
    <property type="entry name" value="DctQ"/>
    <property type="match status" value="1"/>
</dbReference>
<feature type="transmembrane region" description="Helical" evidence="9">
    <location>
        <begin position="43"/>
        <end position="61"/>
    </location>
</feature>
<evidence type="ECO:0000313" key="11">
    <source>
        <dbReference type="EMBL" id="MCE8046851.1"/>
    </source>
</evidence>
<evidence type="ECO:0000259" key="10">
    <source>
        <dbReference type="Pfam" id="PF04290"/>
    </source>
</evidence>
<evidence type="ECO:0000256" key="3">
    <source>
        <dbReference type="ARBA" id="ARBA00022475"/>
    </source>
</evidence>
<gene>
    <name evidence="11" type="ORF">HOP60_08890</name>
    <name evidence="12" type="ORF">HOP61_11235</name>
</gene>
<reference evidence="12 13" key="2">
    <citation type="journal article" date="2021" name="Front. Microbiol.">
        <title>Aerobic Denitrification and Heterotrophic Sulfur Oxidation in the Genus Halomonas Revealed by Six Novel Species Characterizations and Genome-Based Analysis.</title>
        <authorList>
            <person name="Wang L."/>
            <person name="Shao Z."/>
        </authorList>
    </citation>
    <scope>NUCLEOTIDE SEQUENCE</scope>
    <source>
        <strain evidence="11 13">MCCC 1A05748</strain>
        <strain evidence="12">MCCC 1A05776</strain>
    </source>
</reference>
<name>A0AAW4YUR6_9GAMM</name>
<keyword evidence="2 9" id="KW-0813">Transport</keyword>
<dbReference type="Proteomes" id="UP001320154">
    <property type="component" value="Unassembled WGS sequence"/>
</dbReference>
<evidence type="ECO:0000256" key="6">
    <source>
        <dbReference type="ARBA" id="ARBA00022989"/>
    </source>
</evidence>
<evidence type="ECO:0000256" key="2">
    <source>
        <dbReference type="ARBA" id="ARBA00022448"/>
    </source>
</evidence>
<evidence type="ECO:0000256" key="9">
    <source>
        <dbReference type="RuleBase" id="RU369079"/>
    </source>
</evidence>
<dbReference type="Proteomes" id="UP001320178">
    <property type="component" value="Unassembled WGS sequence"/>
</dbReference>
<keyword evidence="7 9" id="KW-0472">Membrane</keyword>
<comment type="subcellular location">
    <subcellularLocation>
        <location evidence="1 9">Cell inner membrane</location>
        <topology evidence="1 9">Multi-pass membrane protein</topology>
    </subcellularLocation>
</comment>
<comment type="caution">
    <text evidence="12">The sequence shown here is derived from an EMBL/GenBank/DDBJ whole genome shotgun (WGS) entry which is preliminary data.</text>
</comment>
<sequence length="155" mass="17037">MRYGQKWLEIFCALLLAGMILVPFLQVLSRDLLGTSIPGSGELTRFLLICLVFSSYPLVIASGENIQMSELRDTLPAIPRRWLNRLIMVASIIICLFVAYSAATTVQTNFNRATPVLKIPYWIFFGTTVLGLLGAALVHLVQGTSTTDNKSDSGV</sequence>
<dbReference type="AlphaFoldDB" id="A0AAW4YUR6"/>
<dbReference type="EMBL" id="JABFTS010000003">
    <property type="protein sequence ID" value="MCE8051870.1"/>
    <property type="molecule type" value="Genomic_DNA"/>
</dbReference>
<comment type="subunit">
    <text evidence="9">The complex comprises the extracytoplasmic solute receptor protein and the two transmembrane proteins.</text>
</comment>
<dbReference type="GO" id="GO:0005886">
    <property type="term" value="C:plasma membrane"/>
    <property type="evidence" value="ECO:0007669"/>
    <property type="project" value="UniProtKB-SubCell"/>
</dbReference>
<proteinExistence type="inferred from homology"/>
<evidence type="ECO:0000313" key="13">
    <source>
        <dbReference type="Proteomes" id="UP001320154"/>
    </source>
</evidence>
<comment type="similarity">
    <text evidence="8 9">Belongs to the TRAP transporter small permease family.</text>
</comment>
<dbReference type="EMBL" id="JABFTQ010000004">
    <property type="protein sequence ID" value="MCE8046851.1"/>
    <property type="molecule type" value="Genomic_DNA"/>
</dbReference>
<keyword evidence="13" id="KW-1185">Reference proteome</keyword>
<dbReference type="InterPro" id="IPR007387">
    <property type="entry name" value="TRAP_DctQ"/>
</dbReference>
<dbReference type="RefSeq" id="WP_103969488.1">
    <property type="nucleotide sequence ID" value="NZ_FNVC01000014.1"/>
</dbReference>
<dbReference type="PANTHER" id="PTHR35011">
    <property type="entry name" value="2,3-DIKETO-L-GULONATE TRAP TRANSPORTER SMALL PERMEASE PROTEIN YIAM"/>
    <property type="match status" value="1"/>
</dbReference>
<feature type="transmembrane region" description="Helical" evidence="9">
    <location>
        <begin position="121"/>
        <end position="141"/>
    </location>
</feature>
<dbReference type="GO" id="GO:0022857">
    <property type="term" value="F:transmembrane transporter activity"/>
    <property type="evidence" value="ECO:0007669"/>
    <property type="project" value="UniProtKB-UniRule"/>
</dbReference>
<accession>A0AAW4YUR6</accession>
<keyword evidence="6 9" id="KW-1133">Transmembrane helix</keyword>
<evidence type="ECO:0000256" key="7">
    <source>
        <dbReference type="ARBA" id="ARBA00023136"/>
    </source>
</evidence>
<comment type="function">
    <text evidence="9">Part of the tripartite ATP-independent periplasmic (TRAP) transport system.</text>
</comment>
<evidence type="ECO:0000256" key="4">
    <source>
        <dbReference type="ARBA" id="ARBA00022519"/>
    </source>
</evidence>
<evidence type="ECO:0000256" key="5">
    <source>
        <dbReference type="ARBA" id="ARBA00022692"/>
    </source>
</evidence>
<keyword evidence="5 9" id="KW-0812">Transmembrane</keyword>
<dbReference type="GO" id="GO:0015740">
    <property type="term" value="P:C4-dicarboxylate transport"/>
    <property type="evidence" value="ECO:0007669"/>
    <property type="project" value="TreeGrafter"/>
</dbReference>
<protein>
    <recommendedName>
        <fullName evidence="9">TRAP transporter small permease protein</fullName>
    </recommendedName>
</protein>
<evidence type="ECO:0000313" key="14">
    <source>
        <dbReference type="Proteomes" id="UP001320178"/>
    </source>
</evidence>
<dbReference type="InterPro" id="IPR055348">
    <property type="entry name" value="DctQ"/>
</dbReference>
<evidence type="ECO:0000313" key="12">
    <source>
        <dbReference type="EMBL" id="MCE8051870.1"/>
    </source>
</evidence>
<dbReference type="PANTHER" id="PTHR35011:SF2">
    <property type="entry name" value="2,3-DIKETO-L-GULONATE TRAP TRANSPORTER SMALL PERMEASE PROTEIN YIAM"/>
    <property type="match status" value="1"/>
</dbReference>
<keyword evidence="3" id="KW-1003">Cell membrane</keyword>
<organism evidence="12 14">
    <name type="scientific">Billgrantia desiderata</name>
    <dbReference type="NCBI Taxonomy" id="52021"/>
    <lineage>
        <taxon>Bacteria</taxon>
        <taxon>Pseudomonadati</taxon>
        <taxon>Pseudomonadota</taxon>
        <taxon>Gammaproteobacteria</taxon>
        <taxon>Oceanospirillales</taxon>
        <taxon>Halomonadaceae</taxon>
        <taxon>Billgrantia</taxon>
    </lineage>
</organism>
<evidence type="ECO:0000256" key="1">
    <source>
        <dbReference type="ARBA" id="ARBA00004429"/>
    </source>
</evidence>
<feature type="domain" description="Tripartite ATP-independent periplasmic transporters DctQ component" evidence="10">
    <location>
        <begin position="19"/>
        <end position="142"/>
    </location>
</feature>
<evidence type="ECO:0000256" key="8">
    <source>
        <dbReference type="ARBA" id="ARBA00038436"/>
    </source>
</evidence>
<feature type="transmembrane region" description="Helical" evidence="9">
    <location>
        <begin position="82"/>
        <end position="101"/>
    </location>
</feature>
<feature type="transmembrane region" description="Helical" evidence="9">
    <location>
        <begin position="7"/>
        <end position="28"/>
    </location>
</feature>
<reference evidence="12" key="1">
    <citation type="submission" date="2020-05" db="EMBL/GenBank/DDBJ databases">
        <authorList>
            <person name="Wang L."/>
            <person name="Shao Z."/>
        </authorList>
    </citation>
    <scope>NUCLEOTIDE SEQUENCE</scope>
    <source>
        <strain evidence="11">MCCC 1A05748</strain>
        <strain evidence="12">MCCC 1A05776</strain>
    </source>
</reference>
<keyword evidence="4 9" id="KW-0997">Cell inner membrane</keyword>